<reference evidence="1 2" key="1">
    <citation type="submission" date="2019-11" db="EMBL/GenBank/DDBJ databases">
        <authorList>
            <person name="Li J."/>
        </authorList>
    </citation>
    <scope>NUCLEOTIDE SEQUENCE [LARGE SCALE GENOMIC DNA]</scope>
    <source>
        <strain evidence="1 2">J4</strain>
    </source>
</reference>
<proteinExistence type="predicted"/>
<dbReference type="Proteomes" id="UP000480185">
    <property type="component" value="Unassembled WGS sequence"/>
</dbReference>
<sequence>MMNKWRGRMKQWVAHYFNLPDDVLLDLPRITTIGQLHAYIENHHGLVTFTENEIVVKTNQGYVRVRGENFVLKTMLQEEIIIEGKIQDVQYVDN</sequence>
<evidence type="ECO:0000313" key="1">
    <source>
        <dbReference type="EMBL" id="MRG86632.1"/>
    </source>
</evidence>
<dbReference type="Pfam" id="PF07873">
    <property type="entry name" value="YabP"/>
    <property type="match status" value="1"/>
</dbReference>
<dbReference type="EMBL" id="WJNH01000005">
    <property type="protein sequence ID" value="MRG86632.1"/>
    <property type="molecule type" value="Genomic_DNA"/>
</dbReference>
<protein>
    <submittedName>
        <fullName evidence="1">Sporulation protein YqfC</fullName>
    </submittedName>
</protein>
<dbReference type="InterPro" id="IPR022476">
    <property type="entry name" value="Spore_YabP/YqfC"/>
</dbReference>
<keyword evidence="2" id="KW-1185">Reference proteome</keyword>
<name>A0A6G1X6R8_9BACI</name>
<dbReference type="InterPro" id="IPR022477">
    <property type="entry name" value="Spore_YqfC"/>
</dbReference>
<comment type="caution">
    <text evidence="1">The sequence shown here is derived from an EMBL/GenBank/DDBJ whole genome shotgun (WGS) entry which is preliminary data.</text>
</comment>
<evidence type="ECO:0000313" key="2">
    <source>
        <dbReference type="Proteomes" id="UP000480185"/>
    </source>
</evidence>
<organism evidence="1 2">
    <name type="scientific">Salinibacillus xinjiangensis</name>
    <dbReference type="NCBI Taxonomy" id="1229268"/>
    <lineage>
        <taxon>Bacteria</taxon>
        <taxon>Bacillati</taxon>
        <taxon>Bacillota</taxon>
        <taxon>Bacilli</taxon>
        <taxon>Bacillales</taxon>
        <taxon>Bacillaceae</taxon>
        <taxon>Salinibacillus</taxon>
    </lineage>
</organism>
<dbReference type="InterPro" id="IPR038705">
    <property type="entry name" value="YabP_sf"/>
</dbReference>
<dbReference type="Gene3D" id="2.60.40.2000">
    <property type="match status" value="1"/>
</dbReference>
<gene>
    <name evidence="1" type="primary">yqfC</name>
    <name evidence="1" type="ORF">GH754_09870</name>
</gene>
<dbReference type="AlphaFoldDB" id="A0A6G1X6R8"/>
<dbReference type="OrthoDB" id="2989236at2"/>
<dbReference type="NCBIfam" id="TIGR02856">
    <property type="entry name" value="spore_yqfC"/>
    <property type="match status" value="1"/>
</dbReference>
<accession>A0A6G1X6R8</accession>